<evidence type="ECO:0000313" key="1">
    <source>
        <dbReference type="EMBL" id="MFD0900362.1"/>
    </source>
</evidence>
<name>A0ABW3ELM9_9ACTN</name>
<comment type="caution">
    <text evidence="1">The sequence shown here is derived from an EMBL/GenBank/DDBJ whole genome shotgun (WGS) entry which is preliminary data.</text>
</comment>
<dbReference type="Pfam" id="PF08012">
    <property type="entry name" value="DUF1702"/>
    <property type="match status" value="1"/>
</dbReference>
<evidence type="ECO:0000313" key="2">
    <source>
        <dbReference type="Proteomes" id="UP001596972"/>
    </source>
</evidence>
<dbReference type="EMBL" id="JBHTJA010000010">
    <property type="protein sequence ID" value="MFD0900362.1"/>
    <property type="molecule type" value="Genomic_DNA"/>
</dbReference>
<dbReference type="RefSeq" id="WP_378297345.1">
    <property type="nucleotide sequence ID" value="NZ_JBHTJA010000010.1"/>
</dbReference>
<gene>
    <name evidence="1" type="ORF">ACFQ11_08160</name>
</gene>
<organism evidence="1 2">
    <name type="scientific">Actinomadura sediminis</name>
    <dbReference type="NCBI Taxonomy" id="1038904"/>
    <lineage>
        <taxon>Bacteria</taxon>
        <taxon>Bacillati</taxon>
        <taxon>Actinomycetota</taxon>
        <taxon>Actinomycetes</taxon>
        <taxon>Streptosporangiales</taxon>
        <taxon>Thermomonosporaceae</taxon>
        <taxon>Actinomadura</taxon>
    </lineage>
</organism>
<keyword evidence="2" id="KW-1185">Reference proteome</keyword>
<dbReference type="InterPro" id="IPR012964">
    <property type="entry name" value="DUF1702"/>
</dbReference>
<proteinExistence type="predicted"/>
<reference evidence="2" key="1">
    <citation type="journal article" date="2019" name="Int. J. Syst. Evol. Microbiol.">
        <title>The Global Catalogue of Microorganisms (GCM) 10K type strain sequencing project: providing services to taxonomists for standard genome sequencing and annotation.</title>
        <authorList>
            <consortium name="The Broad Institute Genomics Platform"/>
            <consortium name="The Broad Institute Genome Sequencing Center for Infectious Disease"/>
            <person name="Wu L."/>
            <person name="Ma J."/>
        </authorList>
    </citation>
    <scope>NUCLEOTIDE SEQUENCE [LARGE SCALE GENOMIC DNA]</scope>
    <source>
        <strain evidence="2">JCM 31202</strain>
    </source>
</reference>
<dbReference type="Proteomes" id="UP001596972">
    <property type="component" value="Unassembled WGS sequence"/>
</dbReference>
<sequence length="331" mass="36228">MTAILRRLARRVLTPGESETSLAKRGFHVKDADSRQVLETIGRTFLAGYAQAVETGTPDALPTRLDSIPVRYRGFAYEGAAMGFAMADALTFAKSRRVRAYLAGAGDPHVYMSYIGVGWATARLPRFLWPRFPLDPLLQWFLPEGYGFHQAYFHTGEYVHGHHRDGPLPWPFDDPHRYAEHAIDQGIGRALWFVGGTDPQVVADLVEGFAPDRRADLYSGAGLAATYAGGADEDELRLFRKRAGEHHRWLAQGSAFAAEARRRAGLATPHTAVATGVLCGTSPDEAARICTGLRPGPEALTGGDGHDRRPAFERWRQDVADEFASLGGASQ</sequence>
<accession>A0ABW3ELM9</accession>
<protein>
    <submittedName>
        <fullName evidence="1">DUF1702 family protein</fullName>
    </submittedName>
</protein>